<dbReference type="GO" id="GO:0009055">
    <property type="term" value="F:electron transfer activity"/>
    <property type="evidence" value="ECO:0007669"/>
    <property type="project" value="TreeGrafter"/>
</dbReference>
<reference evidence="7 8" key="1">
    <citation type="journal article" date="2013" name="PLoS ONE">
        <title>Predicting the Proteins of Angomonas deanei, Strigomonas culicis and Their Respective Endosymbionts Reveals New Aspects of the Trypanosomatidae Family.</title>
        <authorList>
            <person name="Motta M.C."/>
            <person name="Martins A.C."/>
            <person name="de Souza S.S."/>
            <person name="Catta-Preta C.M."/>
            <person name="Silva R."/>
            <person name="Klein C.C."/>
            <person name="de Almeida L.G."/>
            <person name="de Lima Cunha O."/>
            <person name="Ciapina L.P."/>
            <person name="Brocchi M."/>
            <person name="Colabardini A.C."/>
            <person name="de Araujo Lima B."/>
            <person name="Machado C.R."/>
            <person name="de Almeida Soares C.M."/>
            <person name="Probst C.M."/>
            <person name="de Menezes C.B."/>
            <person name="Thompson C.E."/>
            <person name="Bartholomeu D.C."/>
            <person name="Gradia D.F."/>
            <person name="Pavoni D.P."/>
            <person name="Grisard E.C."/>
            <person name="Fantinatti-Garboggini F."/>
            <person name="Marchini F.K."/>
            <person name="Rodrigues-Luiz G.F."/>
            <person name="Wagner G."/>
            <person name="Goldman G.H."/>
            <person name="Fietto J.L."/>
            <person name="Elias M.C."/>
            <person name="Goldman M.H."/>
            <person name="Sagot M.F."/>
            <person name="Pereira M."/>
            <person name="Stoco P.H."/>
            <person name="de Mendonca-Neto R.P."/>
            <person name="Teixeira S.M."/>
            <person name="Maciel T.E."/>
            <person name="de Oliveira Mendes T.A."/>
            <person name="Urmenyi T.P."/>
            <person name="de Souza W."/>
            <person name="Schenkman S."/>
            <person name="de Vasconcelos A.T."/>
        </authorList>
    </citation>
    <scope>NUCLEOTIDE SEQUENCE [LARGE SCALE GENOMIC DNA]</scope>
</reference>
<accession>S9UZ36</accession>
<evidence type="ECO:0000256" key="3">
    <source>
        <dbReference type="ARBA" id="ARBA00023004"/>
    </source>
</evidence>
<keyword evidence="1" id="KW-0001">2Fe-2S</keyword>
<evidence type="ECO:0000256" key="2">
    <source>
        <dbReference type="ARBA" id="ARBA00022723"/>
    </source>
</evidence>
<dbReference type="InterPro" id="IPR018298">
    <property type="entry name" value="Adrenodoxin_Fe-S_BS"/>
</dbReference>
<dbReference type="GO" id="GO:0005739">
    <property type="term" value="C:mitochondrion"/>
    <property type="evidence" value="ECO:0007669"/>
    <property type="project" value="TreeGrafter"/>
</dbReference>
<dbReference type="GO" id="GO:0046872">
    <property type="term" value="F:metal ion binding"/>
    <property type="evidence" value="ECO:0007669"/>
    <property type="project" value="UniProtKB-KW"/>
</dbReference>
<dbReference type="InterPro" id="IPR001041">
    <property type="entry name" value="2Fe-2S_ferredoxin-type"/>
</dbReference>
<keyword evidence="2" id="KW-0479">Metal-binding</keyword>
<dbReference type="Pfam" id="PF00111">
    <property type="entry name" value="Fer2"/>
    <property type="match status" value="1"/>
</dbReference>
<dbReference type="InterPro" id="IPR036010">
    <property type="entry name" value="2Fe-2S_ferredoxin-like_sf"/>
</dbReference>
<dbReference type="OrthoDB" id="268593at2759"/>
<dbReference type="Proteomes" id="UP000015354">
    <property type="component" value="Unassembled WGS sequence"/>
</dbReference>
<evidence type="ECO:0000313" key="8">
    <source>
        <dbReference type="Proteomes" id="UP000015354"/>
    </source>
</evidence>
<comment type="cofactor">
    <cofactor evidence="5">
        <name>[2Fe-2S] cluster</name>
        <dbReference type="ChEBI" id="CHEBI:190135"/>
    </cofactor>
</comment>
<dbReference type="PRINTS" id="PR00355">
    <property type="entry name" value="ADRENODOXIN"/>
</dbReference>
<dbReference type="GO" id="GO:0051537">
    <property type="term" value="F:2 iron, 2 sulfur cluster binding"/>
    <property type="evidence" value="ECO:0007669"/>
    <property type="project" value="UniProtKB-KW"/>
</dbReference>
<dbReference type="Gene3D" id="3.10.20.30">
    <property type="match status" value="1"/>
</dbReference>
<sequence>MEGACAGSCACSTCHVYLEEEAMDLFEEPSDDENDMIDQAFFPEPTSRLGCQLHLVKGRHDGLKVRMPRATRNMYVDGAKVVPH</sequence>
<keyword evidence="3" id="KW-0408">Iron</keyword>
<dbReference type="GO" id="GO:0140647">
    <property type="term" value="P:P450-containing electron transport chain"/>
    <property type="evidence" value="ECO:0007669"/>
    <property type="project" value="InterPro"/>
</dbReference>
<dbReference type="InterPro" id="IPR001055">
    <property type="entry name" value="Adrenodoxin-like"/>
</dbReference>
<gene>
    <name evidence="7" type="ORF">STCU_00764</name>
</gene>
<comment type="caution">
    <text evidence="7">The sequence shown here is derived from an EMBL/GenBank/DDBJ whole genome shotgun (WGS) entry which is preliminary data.</text>
</comment>
<protein>
    <recommendedName>
        <fullName evidence="6">2Fe-2S ferredoxin-type domain-containing protein</fullName>
    </recommendedName>
</protein>
<keyword evidence="4" id="KW-0411">Iron-sulfur</keyword>
<organism evidence="7 8">
    <name type="scientific">Strigomonas culicis</name>
    <dbReference type="NCBI Taxonomy" id="28005"/>
    <lineage>
        <taxon>Eukaryota</taxon>
        <taxon>Discoba</taxon>
        <taxon>Euglenozoa</taxon>
        <taxon>Kinetoplastea</taxon>
        <taxon>Metakinetoplastina</taxon>
        <taxon>Trypanosomatida</taxon>
        <taxon>Trypanosomatidae</taxon>
        <taxon>Strigomonadinae</taxon>
        <taxon>Strigomonas</taxon>
    </lineage>
</organism>
<dbReference type="PANTHER" id="PTHR23426">
    <property type="entry name" value="FERREDOXIN/ADRENODOXIN"/>
    <property type="match status" value="1"/>
</dbReference>
<proteinExistence type="predicted"/>
<dbReference type="PROSITE" id="PS00814">
    <property type="entry name" value="ADX"/>
    <property type="match status" value="1"/>
</dbReference>
<dbReference type="InterPro" id="IPR012675">
    <property type="entry name" value="Beta-grasp_dom_sf"/>
</dbReference>
<feature type="domain" description="2Fe-2S ferredoxin-type" evidence="6">
    <location>
        <begin position="4"/>
        <end position="54"/>
    </location>
</feature>
<name>S9UZ36_9TRYP</name>
<dbReference type="AlphaFoldDB" id="S9UZ36"/>
<dbReference type="EMBL" id="ATMH01000764">
    <property type="protein sequence ID" value="EPY36082.1"/>
    <property type="molecule type" value="Genomic_DNA"/>
</dbReference>
<dbReference type="SUPFAM" id="SSF54292">
    <property type="entry name" value="2Fe-2S ferredoxin-like"/>
    <property type="match status" value="1"/>
</dbReference>
<evidence type="ECO:0000259" key="6">
    <source>
        <dbReference type="Pfam" id="PF00111"/>
    </source>
</evidence>
<evidence type="ECO:0000256" key="1">
    <source>
        <dbReference type="ARBA" id="ARBA00022714"/>
    </source>
</evidence>
<evidence type="ECO:0000256" key="4">
    <source>
        <dbReference type="ARBA" id="ARBA00023014"/>
    </source>
</evidence>
<evidence type="ECO:0000256" key="5">
    <source>
        <dbReference type="ARBA" id="ARBA00034078"/>
    </source>
</evidence>
<dbReference type="PANTHER" id="PTHR23426:SF63">
    <property type="entry name" value="TRANSFER PROTEIN, PUTATIVE-RELATED"/>
    <property type="match status" value="1"/>
</dbReference>
<evidence type="ECO:0000313" key="7">
    <source>
        <dbReference type="EMBL" id="EPY36082.1"/>
    </source>
</evidence>
<keyword evidence="8" id="KW-1185">Reference proteome</keyword>